<evidence type="ECO:0000256" key="1">
    <source>
        <dbReference type="SAM" id="SignalP"/>
    </source>
</evidence>
<accession>A0A1I7FWS8</accession>
<evidence type="ECO:0008006" key="4">
    <source>
        <dbReference type="Google" id="ProtNLM"/>
    </source>
</evidence>
<organism evidence="2 3">
    <name type="scientific">Nitrosomonas eutropha</name>
    <dbReference type="NCBI Taxonomy" id="916"/>
    <lineage>
        <taxon>Bacteria</taxon>
        <taxon>Pseudomonadati</taxon>
        <taxon>Pseudomonadota</taxon>
        <taxon>Betaproteobacteria</taxon>
        <taxon>Nitrosomonadales</taxon>
        <taxon>Nitrosomonadaceae</taxon>
        <taxon>Nitrosomonas</taxon>
    </lineage>
</organism>
<dbReference type="EMBL" id="FPBL01000002">
    <property type="protein sequence ID" value="SFU40645.1"/>
    <property type="molecule type" value="Genomic_DNA"/>
</dbReference>
<dbReference type="Proteomes" id="UP000183926">
    <property type="component" value="Unassembled WGS sequence"/>
</dbReference>
<evidence type="ECO:0000313" key="3">
    <source>
        <dbReference type="Proteomes" id="UP000183926"/>
    </source>
</evidence>
<dbReference type="OrthoDB" id="8550101at2"/>
<evidence type="ECO:0000313" key="2">
    <source>
        <dbReference type="EMBL" id="SFU40645.1"/>
    </source>
</evidence>
<feature type="chain" id="PRO_5010231614" description="LTXXQ motif family protein" evidence="1">
    <location>
        <begin position="21"/>
        <end position="94"/>
    </location>
</feature>
<sequence>MNANLIAIIFALTLPLTAVANPGECKGDHDHYQAKRIGRMDKVLSLTDDQKSKLETLFKQNGEKFKALHEETRSQLKAILTPEQYTKLQEMKQR</sequence>
<dbReference type="AlphaFoldDB" id="A0A1I7FWS8"/>
<keyword evidence="1" id="KW-0732">Signal</keyword>
<protein>
    <recommendedName>
        <fullName evidence="4">LTXXQ motif family protein</fullName>
    </recommendedName>
</protein>
<feature type="signal peptide" evidence="1">
    <location>
        <begin position="1"/>
        <end position="20"/>
    </location>
</feature>
<reference evidence="2 3" key="1">
    <citation type="submission" date="2016-10" db="EMBL/GenBank/DDBJ databases">
        <authorList>
            <person name="de Groot N.N."/>
        </authorList>
    </citation>
    <scope>NUCLEOTIDE SEQUENCE [LARGE SCALE GENOMIC DNA]</scope>
    <source>
        <strain evidence="2 3">Nm24</strain>
    </source>
</reference>
<dbReference type="RefSeq" id="WP_074926931.1">
    <property type="nucleotide sequence ID" value="NZ_FPBL01000002.1"/>
</dbReference>
<dbReference type="Gene3D" id="1.20.120.1490">
    <property type="match status" value="1"/>
</dbReference>
<name>A0A1I7FWS8_9PROT</name>
<gene>
    <name evidence="2" type="ORF">SAMN05216339_10251</name>
</gene>
<proteinExistence type="predicted"/>